<accession>A0A3N1HAV8</accession>
<dbReference type="AlphaFoldDB" id="A0A3N1HAV8"/>
<evidence type="ECO:0000313" key="2">
    <source>
        <dbReference type="Proteomes" id="UP000268727"/>
    </source>
</evidence>
<name>A0A3N1HAV8_9PSEU</name>
<sequence>MLSTARSTRDALVGRAGSFMTSPELAAREEAAGLPPRTLYFRGRTAVLGNPPPGVVASVLGIFPEWLVQAALVRTLPAERAIEAYLGACWDWARDHLGGTPEPARFAELAFTVVDGADASALPLFRGWREVARPDDGPAALGHALMVLRELRGGLHFAALRAVGLGVTQAVALDPGGGRGRLLRTGWRPEDADALLTAVAGRPDLAARWRQAEQATDDRFDDALAVLTDAERAEFAARLLAR</sequence>
<dbReference type="OrthoDB" id="3820010at2"/>
<comment type="caution">
    <text evidence="1">The sequence shown here is derived from an EMBL/GenBank/DDBJ whole genome shotgun (WGS) entry which is preliminary data.</text>
</comment>
<organism evidence="1 2">
    <name type="scientific">Saccharothrix texasensis</name>
    <dbReference type="NCBI Taxonomy" id="103734"/>
    <lineage>
        <taxon>Bacteria</taxon>
        <taxon>Bacillati</taxon>
        <taxon>Actinomycetota</taxon>
        <taxon>Actinomycetes</taxon>
        <taxon>Pseudonocardiales</taxon>
        <taxon>Pseudonocardiaceae</taxon>
        <taxon>Saccharothrix</taxon>
    </lineage>
</organism>
<evidence type="ECO:0000313" key="1">
    <source>
        <dbReference type="EMBL" id="ROP39659.1"/>
    </source>
</evidence>
<reference evidence="1 2" key="1">
    <citation type="submission" date="2018-11" db="EMBL/GenBank/DDBJ databases">
        <title>Sequencing the genomes of 1000 actinobacteria strains.</title>
        <authorList>
            <person name="Klenk H.-P."/>
        </authorList>
    </citation>
    <scope>NUCLEOTIDE SEQUENCE [LARGE SCALE GENOMIC DNA]</scope>
    <source>
        <strain evidence="1 2">DSM 44231</strain>
    </source>
</reference>
<dbReference type="RefSeq" id="WP_123745110.1">
    <property type="nucleotide sequence ID" value="NZ_RJKM01000001.1"/>
</dbReference>
<protein>
    <submittedName>
        <fullName evidence="1">Uncharacterized protein</fullName>
    </submittedName>
</protein>
<gene>
    <name evidence="1" type="ORF">EDD40_5053</name>
</gene>
<dbReference type="NCBIfam" id="NF047719">
    <property type="entry name" value="SCO6745_fam_HTH"/>
    <property type="match status" value="1"/>
</dbReference>
<dbReference type="InterPro" id="IPR054058">
    <property type="entry name" value="HTH_67"/>
</dbReference>
<keyword evidence="2" id="KW-1185">Reference proteome</keyword>
<dbReference type="Proteomes" id="UP000268727">
    <property type="component" value="Unassembled WGS sequence"/>
</dbReference>
<dbReference type="Pfam" id="PF21863">
    <property type="entry name" value="HTH_67"/>
    <property type="match status" value="1"/>
</dbReference>
<proteinExistence type="predicted"/>
<dbReference type="EMBL" id="RJKM01000001">
    <property type="protein sequence ID" value="ROP39659.1"/>
    <property type="molecule type" value="Genomic_DNA"/>
</dbReference>